<name>A0ABP9FJ82_9GAMM</name>
<sequence>MHHTLRLAVLGLSLSLLGGCATMSEQECRTANWQLIGLEDGVNGQPLTRLGDRHNACSKHGVIPDQSAYQLGFDEGVRRYCTPANGYEQGLKGNTYHQVCPADLHDAFAEQYRQGKRRYEVQRDLARFNDQIESQQSDIHRLEREIAQKEAELERPLLPELRRAQLRTEIKQHKASIQQRESEQRKTKRLKTLKQVELAALVIPRF</sequence>
<dbReference type="Proteomes" id="UP001499988">
    <property type="component" value="Unassembled WGS sequence"/>
</dbReference>
<evidence type="ECO:0000313" key="3">
    <source>
        <dbReference type="Proteomes" id="UP001499988"/>
    </source>
</evidence>
<comment type="caution">
    <text evidence="2">The sequence shown here is derived from an EMBL/GenBank/DDBJ whole genome shotgun (WGS) entry which is preliminary data.</text>
</comment>
<gene>
    <name evidence="2" type="ORF">GCM10023333_39790</name>
</gene>
<keyword evidence="3" id="KW-1185">Reference proteome</keyword>
<reference evidence="3" key="1">
    <citation type="journal article" date="2019" name="Int. J. Syst. Evol. Microbiol.">
        <title>The Global Catalogue of Microorganisms (GCM) 10K type strain sequencing project: providing services to taxonomists for standard genome sequencing and annotation.</title>
        <authorList>
            <consortium name="The Broad Institute Genomics Platform"/>
            <consortium name="The Broad Institute Genome Sequencing Center for Infectious Disease"/>
            <person name="Wu L."/>
            <person name="Ma J."/>
        </authorList>
    </citation>
    <scope>NUCLEOTIDE SEQUENCE [LARGE SCALE GENOMIC DNA]</scope>
    <source>
        <strain evidence="3">JCM 18401</strain>
    </source>
</reference>
<feature type="coiled-coil region" evidence="1">
    <location>
        <begin position="125"/>
        <end position="183"/>
    </location>
</feature>
<protein>
    <submittedName>
        <fullName evidence="2">DUF2799 domain-containing protein</fullName>
    </submittedName>
</protein>
<dbReference type="InterPro" id="IPR021242">
    <property type="entry name" value="DUF2799"/>
</dbReference>
<evidence type="ECO:0000313" key="2">
    <source>
        <dbReference type="EMBL" id="GAA4901750.1"/>
    </source>
</evidence>
<proteinExistence type="predicted"/>
<accession>A0ABP9FJ82</accession>
<organism evidence="2 3">
    <name type="scientific">Ferrimonas pelagia</name>
    <dbReference type="NCBI Taxonomy" id="1177826"/>
    <lineage>
        <taxon>Bacteria</taxon>
        <taxon>Pseudomonadati</taxon>
        <taxon>Pseudomonadota</taxon>
        <taxon>Gammaproteobacteria</taxon>
        <taxon>Alteromonadales</taxon>
        <taxon>Ferrimonadaceae</taxon>
        <taxon>Ferrimonas</taxon>
    </lineage>
</organism>
<dbReference type="EMBL" id="BAABJZ010000105">
    <property type="protein sequence ID" value="GAA4901750.1"/>
    <property type="molecule type" value="Genomic_DNA"/>
</dbReference>
<keyword evidence="1" id="KW-0175">Coiled coil</keyword>
<evidence type="ECO:0000256" key="1">
    <source>
        <dbReference type="SAM" id="Coils"/>
    </source>
</evidence>
<dbReference type="RefSeq" id="WP_345337258.1">
    <property type="nucleotide sequence ID" value="NZ_BAABJZ010000105.1"/>
</dbReference>
<dbReference type="Pfam" id="PF10973">
    <property type="entry name" value="DUF2799"/>
    <property type="match status" value="1"/>
</dbReference>
<dbReference type="PROSITE" id="PS51257">
    <property type="entry name" value="PROKAR_LIPOPROTEIN"/>
    <property type="match status" value="1"/>
</dbReference>